<keyword evidence="4" id="KW-0732">Signal</keyword>
<dbReference type="PANTHER" id="PTHR21661:SF35">
    <property type="entry name" value="EPOXIDE HYDROLASE"/>
    <property type="match status" value="1"/>
</dbReference>
<dbReference type="PANTHER" id="PTHR21661">
    <property type="entry name" value="EPOXIDE HYDROLASE 1-RELATED"/>
    <property type="match status" value="1"/>
</dbReference>
<keyword evidence="3" id="KW-0378">Hydrolase</keyword>
<gene>
    <name evidence="6" type="ORF">J2W84_001979</name>
</gene>
<protein>
    <recommendedName>
        <fullName evidence="5">Epoxide hydrolase N-terminal domain-containing protein</fullName>
    </recommendedName>
</protein>
<evidence type="ECO:0000259" key="5">
    <source>
        <dbReference type="Pfam" id="PF06441"/>
    </source>
</evidence>
<dbReference type="RefSeq" id="WP_309982236.1">
    <property type="nucleotide sequence ID" value="NZ_JAVDTI010000002.1"/>
</dbReference>
<evidence type="ECO:0000313" key="7">
    <source>
        <dbReference type="Proteomes" id="UP001264980"/>
    </source>
</evidence>
<sequence length="276" mass="30170">MKKQIIAAGLLAAGLVTVAPVAAQKGQSDDASVRPYLIHIPDAELTDLKHRIKATRWPDKELVTDETQGVQRATMKALAGYWATKYDWRYIESRLNALPQFITNIDGVDIHFIHVRSKYKNALPVIITHGWPGSVIEQLKIIGPLTDPVQYGGKAEDAFDVVIPSIPGHGFSGKPAELGWNPVRVAKAWITLMERLGYKEYVAQGGDWGNAVSENMALIAPPGLLGIHTNMAATVPAEISKALVAAPYPKGFLQTNGTPISNWIFFTKKDWATPAK</sequence>
<accession>A0ABU1QUW2</accession>
<name>A0ABU1QUW2_9BACT</name>
<feature type="domain" description="Epoxide hydrolase N-terminal" evidence="5">
    <location>
        <begin position="33"/>
        <end position="137"/>
    </location>
</feature>
<evidence type="ECO:0000256" key="4">
    <source>
        <dbReference type="SAM" id="SignalP"/>
    </source>
</evidence>
<comment type="caution">
    <text evidence="6">The sequence shown here is derived from an EMBL/GenBank/DDBJ whole genome shotgun (WGS) entry which is preliminary data.</text>
</comment>
<proteinExistence type="inferred from homology"/>
<feature type="signal peptide" evidence="4">
    <location>
        <begin position="1"/>
        <end position="22"/>
    </location>
</feature>
<keyword evidence="2" id="KW-0058">Aromatic hydrocarbons catabolism</keyword>
<evidence type="ECO:0000256" key="3">
    <source>
        <dbReference type="ARBA" id="ARBA00022801"/>
    </source>
</evidence>
<dbReference type="Proteomes" id="UP001264980">
    <property type="component" value="Unassembled WGS sequence"/>
</dbReference>
<evidence type="ECO:0000313" key="6">
    <source>
        <dbReference type="EMBL" id="MDR6804933.1"/>
    </source>
</evidence>
<dbReference type="InterPro" id="IPR029058">
    <property type="entry name" value="AB_hydrolase_fold"/>
</dbReference>
<feature type="chain" id="PRO_5046824951" description="Epoxide hydrolase N-terminal domain-containing protein" evidence="4">
    <location>
        <begin position="23"/>
        <end position="276"/>
    </location>
</feature>
<organism evidence="6 7">
    <name type="scientific">Dyadobacter fermentans</name>
    <dbReference type="NCBI Taxonomy" id="94254"/>
    <lineage>
        <taxon>Bacteria</taxon>
        <taxon>Pseudomonadati</taxon>
        <taxon>Bacteroidota</taxon>
        <taxon>Cytophagia</taxon>
        <taxon>Cytophagales</taxon>
        <taxon>Spirosomataceae</taxon>
        <taxon>Dyadobacter</taxon>
    </lineage>
</organism>
<dbReference type="SUPFAM" id="SSF53474">
    <property type="entry name" value="alpha/beta-Hydrolases"/>
    <property type="match status" value="1"/>
</dbReference>
<dbReference type="InterPro" id="IPR010497">
    <property type="entry name" value="Epoxide_hydro_N"/>
</dbReference>
<comment type="similarity">
    <text evidence="1">Belongs to the peptidase S33 family.</text>
</comment>
<dbReference type="Gene3D" id="3.40.50.1820">
    <property type="entry name" value="alpha/beta hydrolase"/>
    <property type="match status" value="1"/>
</dbReference>
<evidence type="ECO:0000256" key="1">
    <source>
        <dbReference type="ARBA" id="ARBA00010088"/>
    </source>
</evidence>
<evidence type="ECO:0000256" key="2">
    <source>
        <dbReference type="ARBA" id="ARBA00022797"/>
    </source>
</evidence>
<dbReference type="EMBL" id="JAVDTI010000002">
    <property type="protein sequence ID" value="MDR6804933.1"/>
    <property type="molecule type" value="Genomic_DNA"/>
</dbReference>
<reference evidence="6 7" key="1">
    <citation type="submission" date="2023-07" db="EMBL/GenBank/DDBJ databases">
        <title>Sorghum-associated microbial communities from plants grown in Nebraska, USA.</title>
        <authorList>
            <person name="Schachtman D."/>
        </authorList>
    </citation>
    <scope>NUCLEOTIDE SEQUENCE [LARGE SCALE GENOMIC DNA]</scope>
    <source>
        <strain evidence="6 7">BE57</strain>
    </source>
</reference>
<dbReference type="PRINTS" id="PR00412">
    <property type="entry name" value="EPOXHYDRLASE"/>
</dbReference>
<dbReference type="Pfam" id="PF06441">
    <property type="entry name" value="EHN"/>
    <property type="match status" value="1"/>
</dbReference>
<dbReference type="InterPro" id="IPR000639">
    <property type="entry name" value="Epox_hydrolase-like"/>
</dbReference>
<keyword evidence="7" id="KW-1185">Reference proteome</keyword>